<dbReference type="EMBL" id="MZGX01000002">
    <property type="protein sequence ID" value="OPX45867.1"/>
    <property type="molecule type" value="Genomic_DNA"/>
</dbReference>
<dbReference type="RefSeq" id="WP_242656406.1">
    <property type="nucleotide sequence ID" value="NZ_MZGX01000002.1"/>
</dbReference>
<dbReference type="InterPro" id="IPR025463">
    <property type="entry name" value="DUF4314"/>
</dbReference>
<evidence type="ECO:0000313" key="2">
    <source>
        <dbReference type="EMBL" id="OPX45867.1"/>
    </source>
</evidence>
<dbReference type="Proteomes" id="UP000191554">
    <property type="component" value="Unassembled WGS sequence"/>
</dbReference>
<proteinExistence type="predicted"/>
<protein>
    <recommendedName>
        <fullName evidence="1">DUF4314 domain-containing protein</fullName>
    </recommendedName>
</protein>
<name>A0A1V4SRL7_RUMHU</name>
<keyword evidence="3" id="KW-1185">Reference proteome</keyword>
<gene>
    <name evidence="2" type="ORF">CLHUN_03400</name>
</gene>
<sequence length="40" mass="4524">MNESPSRMGVEKIRKQYPAGNRIELISMDDPHAPIEPGMQ</sequence>
<comment type="caution">
    <text evidence="2">The sequence shown here is derived from an EMBL/GenBank/DDBJ whole genome shotgun (WGS) entry which is preliminary data.</text>
</comment>
<organism evidence="2 3">
    <name type="scientific">Ruminiclostridium hungatei</name>
    <name type="common">Clostridium hungatei</name>
    <dbReference type="NCBI Taxonomy" id="48256"/>
    <lineage>
        <taxon>Bacteria</taxon>
        <taxon>Bacillati</taxon>
        <taxon>Bacillota</taxon>
        <taxon>Clostridia</taxon>
        <taxon>Eubacteriales</taxon>
        <taxon>Oscillospiraceae</taxon>
        <taxon>Ruminiclostridium</taxon>
    </lineage>
</organism>
<accession>A0A1V4SRL7</accession>
<feature type="domain" description="DUF4314" evidence="1">
    <location>
        <begin position="9"/>
        <end position="39"/>
    </location>
</feature>
<reference evidence="2 3" key="1">
    <citation type="submission" date="2017-03" db="EMBL/GenBank/DDBJ databases">
        <title>Genome sequence of Clostridium hungatei DSM 14427.</title>
        <authorList>
            <person name="Poehlein A."/>
            <person name="Daniel R."/>
        </authorList>
    </citation>
    <scope>NUCLEOTIDE SEQUENCE [LARGE SCALE GENOMIC DNA]</scope>
    <source>
        <strain evidence="2 3">DSM 14427</strain>
    </source>
</reference>
<evidence type="ECO:0000313" key="3">
    <source>
        <dbReference type="Proteomes" id="UP000191554"/>
    </source>
</evidence>
<evidence type="ECO:0000259" key="1">
    <source>
        <dbReference type="Pfam" id="PF14192"/>
    </source>
</evidence>
<dbReference type="Pfam" id="PF14192">
    <property type="entry name" value="DUF4314"/>
    <property type="match status" value="1"/>
</dbReference>
<dbReference type="AlphaFoldDB" id="A0A1V4SRL7"/>